<dbReference type="WBParaSite" id="TCLT_0000085901-mRNA-1">
    <property type="protein sequence ID" value="TCLT_0000085901-mRNA-1"/>
    <property type="gene ID" value="TCLT_0000085901"/>
</dbReference>
<dbReference type="AlphaFoldDB" id="A0A0N5CL80"/>
<reference evidence="3" key="1">
    <citation type="submission" date="2017-02" db="UniProtKB">
        <authorList>
            <consortium name="WormBaseParasite"/>
        </authorList>
    </citation>
    <scope>IDENTIFICATION</scope>
</reference>
<evidence type="ECO:0000313" key="3">
    <source>
        <dbReference type="WBParaSite" id="TCLT_0000085901-mRNA-1"/>
    </source>
</evidence>
<organism evidence="3">
    <name type="scientific">Thelazia callipaeda</name>
    <name type="common">Oriental eyeworm</name>
    <name type="synonym">Parasitic nematode</name>
    <dbReference type="NCBI Taxonomy" id="103827"/>
    <lineage>
        <taxon>Eukaryota</taxon>
        <taxon>Metazoa</taxon>
        <taxon>Ecdysozoa</taxon>
        <taxon>Nematoda</taxon>
        <taxon>Chromadorea</taxon>
        <taxon>Rhabditida</taxon>
        <taxon>Spirurina</taxon>
        <taxon>Spiruromorpha</taxon>
        <taxon>Thelazioidea</taxon>
        <taxon>Thelaziidae</taxon>
        <taxon>Thelazia</taxon>
    </lineage>
</organism>
<proteinExistence type="predicted"/>
<dbReference type="Proteomes" id="UP000276776">
    <property type="component" value="Unassembled WGS sequence"/>
</dbReference>
<evidence type="ECO:0000313" key="2">
    <source>
        <dbReference type="Proteomes" id="UP000276776"/>
    </source>
</evidence>
<sequence length="226" mass="24763">MLGSLSRLAGDAIKNVKQATENFTQATQHASSTSDFTTVTKNVLPSCPETPNPLVIESDLLTSLEDLSEEERQKILAVMANSELDTALAYMPKSMSTIKISSSLTSDSFSQSEDQRFLKFLFVNLRSLPQLSQTDSISSEELKSRDYMAVSQSTSDFANTVDLSHLSSAEQDQIISVMKAAQSDELNIITSISPTSSFYNSMPSNLPFNGLLHHLHCSFHLLSDAL</sequence>
<evidence type="ECO:0000313" key="1">
    <source>
        <dbReference type="EMBL" id="VDM96007.1"/>
    </source>
</evidence>
<accession>A0A0N5CL80</accession>
<reference evidence="1 2" key="2">
    <citation type="submission" date="2018-11" db="EMBL/GenBank/DDBJ databases">
        <authorList>
            <consortium name="Pathogen Informatics"/>
        </authorList>
    </citation>
    <scope>NUCLEOTIDE SEQUENCE [LARGE SCALE GENOMIC DNA]</scope>
</reference>
<keyword evidence="2" id="KW-1185">Reference proteome</keyword>
<protein>
    <submittedName>
        <fullName evidence="3">Peroxin-14</fullName>
    </submittedName>
</protein>
<name>A0A0N5CL80_THECL</name>
<dbReference type="EMBL" id="UYYF01000080">
    <property type="protein sequence ID" value="VDM96007.1"/>
    <property type="molecule type" value="Genomic_DNA"/>
</dbReference>
<dbReference type="STRING" id="103827.A0A0N5CL80"/>
<dbReference type="OrthoDB" id="5872711at2759"/>
<gene>
    <name evidence="1" type="ORF">TCLT_LOCUS860</name>
</gene>